<dbReference type="VEuPathDB" id="TriTrypDB:BSAL_07505"/>
<organism evidence="2 3">
    <name type="scientific">Bodo saltans</name>
    <name type="common">Flagellated protozoan</name>
    <dbReference type="NCBI Taxonomy" id="75058"/>
    <lineage>
        <taxon>Eukaryota</taxon>
        <taxon>Discoba</taxon>
        <taxon>Euglenozoa</taxon>
        <taxon>Kinetoplastea</taxon>
        <taxon>Metakinetoplastina</taxon>
        <taxon>Eubodonida</taxon>
        <taxon>Bodonidae</taxon>
        <taxon>Bodo</taxon>
    </lineage>
</organism>
<keyword evidence="1" id="KW-0175">Coiled coil</keyword>
<sequence length="220" mass="23698">MDRSIRYVREHKVAPLLNDMLTHLLLSQAPDPLTALIAYLEKKHVKDGRSSSRTSDDATPPTITAGAAVAASPTIDVSALIGLDEIVAEILRSEHVAQVQVERVAATLPKSALAAQPLLERFHKNSQMIAALAQQLAELHRDAAQIVATAPSTPASPASPLIVDEQDAVERIRTEALQLEKRLAEWLKNGDAAKAPAVAAEMVARALKQQEALLRLLSQL</sequence>
<evidence type="ECO:0000313" key="3">
    <source>
        <dbReference type="Proteomes" id="UP000051952"/>
    </source>
</evidence>
<proteinExistence type="predicted"/>
<reference evidence="3" key="1">
    <citation type="submission" date="2015-09" db="EMBL/GenBank/DDBJ databases">
        <authorList>
            <consortium name="Pathogen Informatics"/>
        </authorList>
    </citation>
    <scope>NUCLEOTIDE SEQUENCE [LARGE SCALE GENOMIC DNA]</scope>
    <source>
        <strain evidence="3">Lake Konstanz</strain>
    </source>
</reference>
<accession>A0A0S4KJ01</accession>
<name>A0A0S4KJ01_BODSA</name>
<gene>
    <name evidence="2" type="ORF">BSAL_07505</name>
</gene>
<feature type="coiled-coil region" evidence="1">
    <location>
        <begin position="162"/>
        <end position="189"/>
    </location>
</feature>
<evidence type="ECO:0000256" key="1">
    <source>
        <dbReference type="SAM" id="Coils"/>
    </source>
</evidence>
<dbReference type="OrthoDB" id="10692506at2759"/>
<dbReference type="AlphaFoldDB" id="A0A0S4KJ01"/>
<dbReference type="EMBL" id="CYKH01001404">
    <property type="protein sequence ID" value="CUI14552.1"/>
    <property type="molecule type" value="Genomic_DNA"/>
</dbReference>
<dbReference type="Proteomes" id="UP000051952">
    <property type="component" value="Unassembled WGS sequence"/>
</dbReference>
<protein>
    <submittedName>
        <fullName evidence="2">Uncharacterized protein</fullName>
    </submittedName>
</protein>
<evidence type="ECO:0000313" key="2">
    <source>
        <dbReference type="EMBL" id="CUI14552.1"/>
    </source>
</evidence>
<keyword evidence="3" id="KW-1185">Reference proteome</keyword>